<name>A0A915HKE5_ROMCU</name>
<keyword evidence="1" id="KW-1185">Reference proteome</keyword>
<evidence type="ECO:0000313" key="2">
    <source>
        <dbReference type="WBParaSite" id="nRc.2.0.1.t02036-RA"/>
    </source>
</evidence>
<dbReference type="WBParaSite" id="nRc.2.0.1.t02036-RA">
    <property type="protein sequence ID" value="nRc.2.0.1.t02036-RA"/>
    <property type="gene ID" value="nRc.2.0.1.g02036"/>
</dbReference>
<accession>A0A915HKE5</accession>
<reference evidence="2" key="1">
    <citation type="submission" date="2022-11" db="UniProtKB">
        <authorList>
            <consortium name="WormBaseParasite"/>
        </authorList>
    </citation>
    <scope>IDENTIFICATION</scope>
</reference>
<dbReference type="Pfam" id="PF14608">
    <property type="entry name" value="zf-CCCH_2"/>
    <property type="match status" value="2"/>
</dbReference>
<protein>
    <submittedName>
        <fullName evidence="2">C3H1-type domain-containing protein</fullName>
    </submittedName>
</protein>
<organism evidence="1 2">
    <name type="scientific">Romanomermis culicivorax</name>
    <name type="common">Nematode worm</name>
    <dbReference type="NCBI Taxonomy" id="13658"/>
    <lineage>
        <taxon>Eukaryota</taxon>
        <taxon>Metazoa</taxon>
        <taxon>Ecdysozoa</taxon>
        <taxon>Nematoda</taxon>
        <taxon>Enoplea</taxon>
        <taxon>Dorylaimia</taxon>
        <taxon>Mermithida</taxon>
        <taxon>Mermithoidea</taxon>
        <taxon>Mermithidae</taxon>
        <taxon>Romanomermis</taxon>
    </lineage>
</organism>
<evidence type="ECO:0000313" key="1">
    <source>
        <dbReference type="Proteomes" id="UP000887565"/>
    </source>
</evidence>
<dbReference type="AlphaFoldDB" id="A0A915HKE5"/>
<dbReference type="Proteomes" id="UP000887565">
    <property type="component" value="Unplaced"/>
</dbReference>
<proteinExistence type="predicted"/>
<dbReference type="Gene3D" id="4.10.1000.40">
    <property type="match status" value="1"/>
</dbReference>
<sequence length="85" mass="8992">ASSSGIPCKFANRCINSVCPFRHPKPCTFGAQCLRPGCTFSHPPKKVLPGSAPVAQKFKWVAPAKKTAAEDNEATAQPDLIAIKG</sequence>